<evidence type="ECO:0000256" key="7">
    <source>
        <dbReference type="ARBA" id="ARBA00022763"/>
    </source>
</evidence>
<comment type="caution">
    <text evidence="18">The sequence shown here is derived from an EMBL/GenBank/DDBJ whole genome shotgun (WGS) entry which is preliminary data.</text>
</comment>
<evidence type="ECO:0000256" key="9">
    <source>
        <dbReference type="ARBA" id="ARBA00022842"/>
    </source>
</evidence>
<dbReference type="InterPro" id="IPR041012">
    <property type="entry name" value="GEN_chromo"/>
</dbReference>
<dbReference type="FunFam" id="1.10.150.20:FF:000030">
    <property type="entry name" value="Flap endonuclease GEN-like 1"/>
    <property type="match status" value="1"/>
</dbReference>
<dbReference type="SMART" id="SM00485">
    <property type="entry name" value="XPGN"/>
    <property type="match status" value="1"/>
</dbReference>
<comment type="similarity">
    <text evidence="12">Belongs to the XPG/RAD2 endonuclease family. GEN subfamily.</text>
</comment>
<dbReference type="PRINTS" id="PR00853">
    <property type="entry name" value="XPGRADSUPER"/>
</dbReference>
<evidence type="ECO:0000256" key="3">
    <source>
        <dbReference type="ARBA" id="ARBA00022553"/>
    </source>
</evidence>
<evidence type="ECO:0000256" key="13">
    <source>
        <dbReference type="ARBA" id="ARBA00063132"/>
    </source>
</evidence>
<dbReference type="InterPro" id="IPR006084">
    <property type="entry name" value="XPG/Rad2"/>
</dbReference>
<dbReference type="PANTHER" id="PTHR11081:SF70">
    <property type="entry name" value="FLAP ENDONUCLEASE GEN HOMOLOG 1"/>
    <property type="match status" value="1"/>
</dbReference>
<feature type="domain" description="XPG N-terminal" evidence="17">
    <location>
        <begin position="1"/>
        <end position="96"/>
    </location>
</feature>
<evidence type="ECO:0000256" key="14">
    <source>
        <dbReference type="ARBA" id="ARBA00070188"/>
    </source>
</evidence>
<evidence type="ECO:0000313" key="19">
    <source>
        <dbReference type="Proteomes" id="UP001346869"/>
    </source>
</evidence>
<feature type="compositionally biased region" description="Polar residues" evidence="15">
    <location>
        <begin position="678"/>
        <end position="690"/>
    </location>
</feature>
<dbReference type="InterPro" id="IPR029060">
    <property type="entry name" value="PIN-like_dom_sf"/>
</dbReference>
<feature type="compositionally biased region" description="Polar residues" evidence="15">
    <location>
        <begin position="717"/>
        <end position="729"/>
    </location>
</feature>
<reference evidence="18 19" key="1">
    <citation type="journal article" date="2023" name="Genes (Basel)">
        <title>Chromosome-Level Genome Assembly and Circadian Gene Repertoire of the Patagonia Blennie Eleginops maclovinus-The Closest Ancestral Proxy of Antarctic Cryonotothenioids.</title>
        <authorList>
            <person name="Cheng C.C."/>
            <person name="Rivera-Colon A.G."/>
            <person name="Minhas B.F."/>
            <person name="Wilson L."/>
            <person name="Rayamajhi N."/>
            <person name="Vargas-Chacoff L."/>
            <person name="Catchen J.M."/>
        </authorList>
    </citation>
    <scope>NUCLEOTIDE SEQUENCE [LARGE SCALE GENOMIC DNA]</scope>
    <source>
        <strain evidence="18">JMC-PN-2008</strain>
    </source>
</reference>
<dbReference type="Pfam" id="PF00752">
    <property type="entry name" value="XPG_N"/>
    <property type="match status" value="1"/>
</dbReference>
<keyword evidence="6" id="KW-0255">Endonuclease</keyword>
<keyword evidence="10" id="KW-0234">DNA repair</keyword>
<keyword evidence="11" id="KW-0539">Nucleus</keyword>
<reference evidence="18 19" key="2">
    <citation type="journal article" date="2023" name="Mol. Biol. Evol.">
        <title>Genomics of Secondarily Temperate Adaptation in the Only Non-Antarctic Icefish.</title>
        <authorList>
            <person name="Rivera-Colon A.G."/>
            <person name="Rayamajhi N."/>
            <person name="Minhas B.F."/>
            <person name="Madrigal G."/>
            <person name="Bilyk K.T."/>
            <person name="Yoon V."/>
            <person name="Hune M."/>
            <person name="Gregory S."/>
            <person name="Cheng C.H.C."/>
            <person name="Catchen J.M."/>
        </authorList>
    </citation>
    <scope>NUCLEOTIDE SEQUENCE [LARGE SCALE GENOMIC DNA]</scope>
    <source>
        <strain evidence="18">JMC-PN-2008</strain>
    </source>
</reference>
<evidence type="ECO:0000256" key="15">
    <source>
        <dbReference type="SAM" id="MobiDB-lite"/>
    </source>
</evidence>
<keyword evidence="8" id="KW-0378">Hydrolase</keyword>
<dbReference type="Proteomes" id="UP001346869">
    <property type="component" value="Unassembled WGS sequence"/>
</dbReference>
<feature type="compositionally biased region" description="Polar residues" evidence="15">
    <location>
        <begin position="756"/>
        <end position="775"/>
    </location>
</feature>
<dbReference type="AlphaFoldDB" id="A0AAN8AFC2"/>
<feature type="region of interest" description="Disordered" evidence="15">
    <location>
        <begin position="468"/>
        <end position="489"/>
    </location>
</feature>
<keyword evidence="9" id="KW-0460">Magnesium</keyword>
<dbReference type="GO" id="GO:0000400">
    <property type="term" value="F:four-way junction DNA binding"/>
    <property type="evidence" value="ECO:0007669"/>
    <property type="project" value="TreeGrafter"/>
</dbReference>
<dbReference type="GO" id="GO:0017108">
    <property type="term" value="F:5'-flap endonuclease activity"/>
    <property type="evidence" value="ECO:0007669"/>
    <property type="project" value="TreeGrafter"/>
</dbReference>
<evidence type="ECO:0000256" key="5">
    <source>
        <dbReference type="ARBA" id="ARBA00022723"/>
    </source>
</evidence>
<dbReference type="CDD" id="cd09869">
    <property type="entry name" value="PIN_GEN1"/>
    <property type="match status" value="1"/>
</dbReference>
<proteinExistence type="inferred from homology"/>
<evidence type="ECO:0000313" key="18">
    <source>
        <dbReference type="EMBL" id="KAK5852897.1"/>
    </source>
</evidence>
<dbReference type="SUPFAM" id="SSF88723">
    <property type="entry name" value="PIN domain-like"/>
    <property type="match status" value="1"/>
</dbReference>
<accession>A0AAN8AFC2</accession>
<feature type="region of interest" description="Disordered" evidence="15">
    <location>
        <begin position="501"/>
        <end position="562"/>
    </location>
</feature>
<protein>
    <recommendedName>
        <fullName evidence="14">Flap endonuclease GEN homolog 1</fullName>
    </recommendedName>
</protein>
<feature type="compositionally biased region" description="Basic and acidic residues" evidence="15">
    <location>
        <begin position="706"/>
        <end position="716"/>
    </location>
</feature>
<dbReference type="GO" id="GO:0006281">
    <property type="term" value="P:DNA repair"/>
    <property type="evidence" value="ECO:0007669"/>
    <property type="project" value="UniProtKB-KW"/>
</dbReference>
<evidence type="ECO:0000256" key="6">
    <source>
        <dbReference type="ARBA" id="ARBA00022759"/>
    </source>
</evidence>
<dbReference type="SUPFAM" id="SSF47807">
    <property type="entry name" value="5' to 3' exonuclease, C-terminal subdomain"/>
    <property type="match status" value="1"/>
</dbReference>
<keyword evidence="3" id="KW-0597">Phosphoprotein</keyword>
<comment type="subcellular location">
    <subcellularLocation>
        <location evidence="2">Nucleus</location>
    </subcellularLocation>
</comment>
<evidence type="ECO:0000256" key="2">
    <source>
        <dbReference type="ARBA" id="ARBA00004123"/>
    </source>
</evidence>
<dbReference type="SMART" id="SM00484">
    <property type="entry name" value="XPGI"/>
    <property type="match status" value="1"/>
</dbReference>
<evidence type="ECO:0000259" key="17">
    <source>
        <dbReference type="SMART" id="SM00485"/>
    </source>
</evidence>
<feature type="domain" description="XPG-I" evidence="16">
    <location>
        <begin position="126"/>
        <end position="197"/>
    </location>
</feature>
<dbReference type="InterPro" id="IPR006085">
    <property type="entry name" value="XPG_DNA_repair_N"/>
</dbReference>
<feature type="region of interest" description="Disordered" evidence="15">
    <location>
        <begin position="678"/>
        <end position="775"/>
    </location>
</feature>
<dbReference type="GO" id="GO:0008821">
    <property type="term" value="F:crossover junction DNA endonuclease activity"/>
    <property type="evidence" value="ECO:0007669"/>
    <property type="project" value="UniProtKB-ARBA"/>
</dbReference>
<evidence type="ECO:0000256" key="12">
    <source>
        <dbReference type="ARBA" id="ARBA00038112"/>
    </source>
</evidence>
<feature type="compositionally biased region" description="Basic residues" evidence="15">
    <location>
        <begin position="472"/>
        <end position="481"/>
    </location>
</feature>
<name>A0AAN8AFC2_ELEMC</name>
<dbReference type="Pfam" id="PF00867">
    <property type="entry name" value="XPG_I"/>
    <property type="match status" value="1"/>
</dbReference>
<dbReference type="GO" id="GO:0046872">
    <property type="term" value="F:metal ion binding"/>
    <property type="evidence" value="ECO:0007669"/>
    <property type="project" value="UniProtKB-KW"/>
</dbReference>
<evidence type="ECO:0000256" key="4">
    <source>
        <dbReference type="ARBA" id="ARBA00022722"/>
    </source>
</evidence>
<evidence type="ECO:0000256" key="8">
    <source>
        <dbReference type="ARBA" id="ARBA00022801"/>
    </source>
</evidence>
<feature type="compositionally biased region" description="Polar residues" evidence="15">
    <location>
        <begin position="586"/>
        <end position="598"/>
    </location>
</feature>
<evidence type="ECO:0000256" key="10">
    <source>
        <dbReference type="ARBA" id="ARBA00023204"/>
    </source>
</evidence>
<dbReference type="GO" id="GO:0005634">
    <property type="term" value="C:nucleus"/>
    <property type="evidence" value="ECO:0007669"/>
    <property type="project" value="UniProtKB-SubCell"/>
</dbReference>
<dbReference type="Gene3D" id="1.10.150.20">
    <property type="entry name" value="5' to 3' exonuclease, C-terminal subdomain"/>
    <property type="match status" value="1"/>
</dbReference>
<dbReference type="Gene3D" id="3.40.50.1010">
    <property type="entry name" value="5'-nuclease"/>
    <property type="match status" value="1"/>
</dbReference>
<dbReference type="EMBL" id="JAUZQC010000020">
    <property type="protein sequence ID" value="KAK5852897.1"/>
    <property type="molecule type" value="Genomic_DNA"/>
</dbReference>
<comment type="subunit">
    <text evidence="13">Largely monomeric, dimerizes on the Holliday junction and the first nick occurs upon dimerization at the junction.</text>
</comment>
<gene>
    <name evidence="18" type="ORF">PBY51_006732</name>
</gene>
<organism evidence="18 19">
    <name type="scientific">Eleginops maclovinus</name>
    <name type="common">Patagonian blennie</name>
    <name type="synonym">Eleginus maclovinus</name>
    <dbReference type="NCBI Taxonomy" id="56733"/>
    <lineage>
        <taxon>Eukaryota</taxon>
        <taxon>Metazoa</taxon>
        <taxon>Chordata</taxon>
        <taxon>Craniata</taxon>
        <taxon>Vertebrata</taxon>
        <taxon>Euteleostomi</taxon>
        <taxon>Actinopterygii</taxon>
        <taxon>Neopterygii</taxon>
        <taxon>Teleostei</taxon>
        <taxon>Neoteleostei</taxon>
        <taxon>Acanthomorphata</taxon>
        <taxon>Eupercaria</taxon>
        <taxon>Perciformes</taxon>
        <taxon>Notothenioidei</taxon>
        <taxon>Eleginopidae</taxon>
        <taxon>Eleginops</taxon>
    </lineage>
</organism>
<dbReference type="PANTHER" id="PTHR11081">
    <property type="entry name" value="FLAP ENDONUCLEASE FAMILY MEMBER"/>
    <property type="match status" value="1"/>
</dbReference>
<keyword evidence="7" id="KW-0227">DNA damage</keyword>
<evidence type="ECO:0000256" key="1">
    <source>
        <dbReference type="ARBA" id="ARBA00001946"/>
    </source>
</evidence>
<evidence type="ECO:0000259" key="16">
    <source>
        <dbReference type="SMART" id="SM00484"/>
    </source>
</evidence>
<keyword evidence="5" id="KW-0479">Metal-binding</keyword>
<dbReference type="Pfam" id="PF18704">
    <property type="entry name" value="Chromo_2"/>
    <property type="match status" value="1"/>
</dbReference>
<keyword evidence="19" id="KW-1185">Reference proteome</keyword>
<keyword evidence="4" id="KW-0540">Nuclease</keyword>
<evidence type="ECO:0000256" key="11">
    <source>
        <dbReference type="ARBA" id="ARBA00023242"/>
    </source>
</evidence>
<feature type="region of interest" description="Disordered" evidence="15">
    <location>
        <begin position="586"/>
        <end position="610"/>
    </location>
</feature>
<dbReference type="FunFam" id="3.40.50.1010:FF:000024">
    <property type="entry name" value="flap endonuclease GEN homolog 1"/>
    <property type="match status" value="1"/>
</dbReference>
<dbReference type="InterPro" id="IPR006086">
    <property type="entry name" value="XPG-I_dom"/>
</dbReference>
<sequence length="919" mass="102696">MGVHELWSIVEPVRESVPLYSLSGKTLAVDLSLWVCEAQHVQAMMGRVTKPHLRNLFFRVSSLTLMGVKLVFVMEGEAPKIKAETMNKRTEQRFGVTKKPSGPKTTTNTSRGRFNAVLRECATMLDYLGVAWVTAAGEAEAMCAYLDSQGLVDGCITNDGDVFLYGARTVYRNFNLNSKDPQVDCYKTSRVHTELNLSRENMVGLAVFLGCDYIPKGIPGVGREQSLKLIQMLKGQTILQRFTQWKEDNAGMSEGVLKKVPHCNLCRHPGSAKAHERKGCVLCDSKHFCQPQDFDYQCPCDWHRFEETRQALSFEANIRKKTLASQLFPFTEIIKEFLISKDKPVSNFKRRQPNMMLIQKFAYDKMEWPKHYTSEKVLVMMTYAELMNRKYGTEMSSQIMPLRILKPRVRNAIACFEIVWRTPEHYVFPEDRPAEDQHEVRTVEEESLFRVAFPEVVESYVRDKALAEQNKTKNKKTKSKKEKPSDVSDGISDLLAQMTLQSSSNTEPQKVPATLSIPDDPEVVVLDTPVNHQQHRKSKEDHSSLGDCPRTPLSHAGSEAAASPSVSAAIDALHLSDIDWEALSFTSSPTPHSASNHTAEPKPRENTDSDVIDEETKLKTSNDVIEVDSRSEVCFTECSLRDRLLMKNTAKAIDQKEKHNDEISKQLNYELASLKNISSRKANSKPNGQIPSKGRSELLGKGSAVNKKEPLTEKKQSATNKAETHSSQLRPIYKGKTKDSSSQKPPQKYTFVRKAVSSSTLPPQRCNSDPVQSDRNALHTTKTSVCMSVCLSSEESDAENKQVGPQRKAYSKHMNKVKGNVLSAIPLKPKTTKPTAKTAPNIAQFLQPKAQSCSADIEANSRPVATKSKSQDVLAAHVDSDVFPQTPGSPAVMLDSDDSVICVDSPLPLAERLRLKFMN</sequence>
<comment type="cofactor">
    <cofactor evidence="1">
        <name>Mg(2+)</name>
        <dbReference type="ChEBI" id="CHEBI:18420"/>
    </cofactor>
</comment>
<dbReference type="InterPro" id="IPR036279">
    <property type="entry name" value="5-3_exonuclease_C_sf"/>
</dbReference>